<dbReference type="GO" id="GO:0042026">
    <property type="term" value="P:protein refolding"/>
    <property type="evidence" value="ECO:0007669"/>
    <property type="project" value="InterPro"/>
</dbReference>
<dbReference type="NCBIfam" id="NF009487">
    <property type="entry name" value="PRK12849.1"/>
    <property type="match status" value="1"/>
</dbReference>
<dbReference type="Gene3D" id="3.50.7.10">
    <property type="entry name" value="GroEL"/>
    <property type="match status" value="1"/>
</dbReference>
<name>A0A6H1ZQR1_9ZZZZ</name>
<dbReference type="SUPFAM" id="SSF54849">
    <property type="entry name" value="GroEL-intermediate domain like"/>
    <property type="match status" value="1"/>
</dbReference>
<evidence type="ECO:0000256" key="3">
    <source>
        <dbReference type="ARBA" id="ARBA00022741"/>
    </source>
</evidence>
<dbReference type="Gene3D" id="3.30.260.10">
    <property type="entry name" value="TCP-1-like chaperonin intermediate domain"/>
    <property type="match status" value="1"/>
</dbReference>
<dbReference type="InterPro" id="IPR002423">
    <property type="entry name" value="Cpn60/GroEL/TCP-1"/>
</dbReference>
<dbReference type="SUPFAM" id="SSF52029">
    <property type="entry name" value="GroEL apical domain-like"/>
    <property type="match status" value="1"/>
</dbReference>
<dbReference type="Gene3D" id="1.10.560.10">
    <property type="entry name" value="GroEL-like equatorial domain"/>
    <property type="match status" value="1"/>
</dbReference>
<dbReference type="InterPro" id="IPR027413">
    <property type="entry name" value="GROEL-like_equatorial_sf"/>
</dbReference>
<protein>
    <submittedName>
        <fullName evidence="6">Putative chaperonin</fullName>
    </submittedName>
</protein>
<reference evidence="6" key="1">
    <citation type="submission" date="2020-03" db="EMBL/GenBank/DDBJ databases">
        <title>The deep terrestrial virosphere.</title>
        <authorList>
            <person name="Holmfeldt K."/>
            <person name="Nilsson E."/>
            <person name="Simone D."/>
            <person name="Lopez-Fernandez M."/>
            <person name="Wu X."/>
            <person name="de Brujin I."/>
            <person name="Lundin D."/>
            <person name="Andersson A."/>
            <person name="Bertilsson S."/>
            <person name="Dopson M."/>
        </authorList>
    </citation>
    <scope>NUCLEOTIDE SEQUENCE</scope>
    <source>
        <strain evidence="6">TM448A01454</strain>
        <strain evidence="7">TM448B00537</strain>
    </source>
</reference>
<proteinExistence type="inferred from homology"/>
<evidence type="ECO:0000256" key="4">
    <source>
        <dbReference type="ARBA" id="ARBA00022840"/>
    </source>
</evidence>
<dbReference type="FunFam" id="3.50.7.10:FF:000001">
    <property type="entry name" value="60 kDa chaperonin"/>
    <property type="match status" value="1"/>
</dbReference>
<keyword evidence="4" id="KW-0067">ATP-binding</keyword>
<dbReference type="PRINTS" id="PR00304">
    <property type="entry name" value="TCOMPLEXTCP1"/>
</dbReference>
<evidence type="ECO:0000313" key="6">
    <source>
        <dbReference type="EMBL" id="QJA49761.1"/>
    </source>
</evidence>
<evidence type="ECO:0000256" key="1">
    <source>
        <dbReference type="ARBA" id="ARBA00006607"/>
    </source>
</evidence>
<dbReference type="PANTHER" id="PTHR45633">
    <property type="entry name" value="60 KDA HEAT SHOCK PROTEIN, MITOCHONDRIAL"/>
    <property type="match status" value="1"/>
</dbReference>
<dbReference type="InterPro" id="IPR027410">
    <property type="entry name" value="TCP-1-like_intermed_sf"/>
</dbReference>
<dbReference type="GO" id="GO:0005524">
    <property type="term" value="F:ATP binding"/>
    <property type="evidence" value="ECO:0007669"/>
    <property type="project" value="UniProtKB-KW"/>
</dbReference>
<sequence>MSQTEHHIITDKTFKIIKSAVNKMVDVIRPTFGPASNKVIIDKMPYRMVVDDGVQIARDFELNDPKENAIVKIVREVLIKTNDRAGDGTTGAAIILQSIINEVGRKTRFDGRKVELELKRGLEEVKTNLKKSAKQIKIKEDLKKVALVAFDDDKIADMIADLYFKLGKDALITIDKSPTMDTTVESTNGVSISQGYISPYMINNPDRMECVFEKPHILLTDYRLTDNKDIMPIMEKMAAKGIFNLVVIAEHVEQSALATLVINQSHVMNPQTQKLGTFPSVAINMPKDGDAKVFLEDLALLTGAKVFSMEKGAKLETAEITDLGHSQRFICRREESIVVGPGGKKMDIAMAVASLRSVIESETNEPKKKALQKRLAMFTNSLAVIKVGAPTENEQKSLKYKVEDCVNAVRSAYKHGVVCGAGLALSRIKTSSPILNEALQCPARQLRENMGLENEEILKDGHAYNVVTHKIGPFLEVGVVDPVDVLLAGIESAVSIASILVTASGIICEAQKPDK</sequence>
<dbReference type="Pfam" id="PF00118">
    <property type="entry name" value="Cpn60_TCP1"/>
    <property type="match status" value="1"/>
</dbReference>
<dbReference type="InterPro" id="IPR001844">
    <property type="entry name" value="Cpn60/GroEL"/>
</dbReference>
<dbReference type="SUPFAM" id="SSF48592">
    <property type="entry name" value="GroEL equatorial domain-like"/>
    <property type="match status" value="1"/>
</dbReference>
<comment type="similarity">
    <text evidence="2">Belongs to the TCP-1 chaperonin family.</text>
</comment>
<dbReference type="InterPro" id="IPR027409">
    <property type="entry name" value="GroEL-like_apical_dom_sf"/>
</dbReference>
<comment type="similarity">
    <text evidence="1">Belongs to the chaperonin (HSP60) family.</text>
</comment>
<dbReference type="InterPro" id="IPR017998">
    <property type="entry name" value="Chaperone_TCP-1"/>
</dbReference>
<organism evidence="6">
    <name type="scientific">viral metagenome</name>
    <dbReference type="NCBI Taxonomy" id="1070528"/>
    <lineage>
        <taxon>unclassified sequences</taxon>
        <taxon>metagenomes</taxon>
        <taxon>organismal metagenomes</taxon>
    </lineage>
</organism>
<dbReference type="EMBL" id="MT144153">
    <property type="protein sequence ID" value="QJA49761.1"/>
    <property type="molecule type" value="Genomic_DNA"/>
</dbReference>
<keyword evidence="3" id="KW-0547">Nucleotide-binding</keyword>
<evidence type="ECO:0000256" key="5">
    <source>
        <dbReference type="ARBA" id="ARBA00023186"/>
    </source>
</evidence>
<keyword evidence="5" id="KW-0143">Chaperone</keyword>
<gene>
    <name evidence="6" type="ORF">TM448A01454_0007</name>
    <name evidence="7" type="ORF">TM448B00537_0007</name>
</gene>
<dbReference type="GO" id="GO:0140662">
    <property type="term" value="F:ATP-dependent protein folding chaperone"/>
    <property type="evidence" value="ECO:0007669"/>
    <property type="project" value="InterPro"/>
</dbReference>
<dbReference type="AlphaFoldDB" id="A0A6H1ZQR1"/>
<evidence type="ECO:0000256" key="2">
    <source>
        <dbReference type="ARBA" id="ARBA00008020"/>
    </source>
</evidence>
<dbReference type="EMBL" id="MT144629">
    <property type="protein sequence ID" value="QJH95787.1"/>
    <property type="molecule type" value="Genomic_DNA"/>
</dbReference>
<accession>A0A6H1ZQR1</accession>
<evidence type="ECO:0000313" key="7">
    <source>
        <dbReference type="EMBL" id="QJH95787.1"/>
    </source>
</evidence>